<keyword evidence="2" id="KW-1185">Reference proteome</keyword>
<dbReference type="Proteomes" id="UP001163603">
    <property type="component" value="Chromosome 3"/>
</dbReference>
<dbReference type="EMBL" id="CM047738">
    <property type="protein sequence ID" value="KAJ0046038.1"/>
    <property type="molecule type" value="Genomic_DNA"/>
</dbReference>
<evidence type="ECO:0000313" key="2">
    <source>
        <dbReference type="Proteomes" id="UP001163603"/>
    </source>
</evidence>
<reference evidence="2" key="1">
    <citation type="journal article" date="2023" name="G3 (Bethesda)">
        <title>Genome assembly and association tests identify interacting loci associated with vigor, precocity, and sex in interspecific pistachio rootstocks.</title>
        <authorList>
            <person name="Palmer W."/>
            <person name="Jacygrad E."/>
            <person name="Sagayaradj S."/>
            <person name="Cavanaugh K."/>
            <person name="Han R."/>
            <person name="Bertier L."/>
            <person name="Beede B."/>
            <person name="Kafkas S."/>
            <person name="Golino D."/>
            <person name="Preece J."/>
            <person name="Michelmore R."/>
        </authorList>
    </citation>
    <scope>NUCLEOTIDE SEQUENCE [LARGE SCALE GENOMIC DNA]</scope>
</reference>
<name>A0ACC0Z6Q2_9ROSI</name>
<protein>
    <submittedName>
        <fullName evidence="1">Uncharacterized protein</fullName>
    </submittedName>
</protein>
<proteinExistence type="predicted"/>
<gene>
    <name evidence="1" type="ORF">Pint_04181</name>
</gene>
<comment type="caution">
    <text evidence="1">The sequence shown here is derived from an EMBL/GenBank/DDBJ whole genome shotgun (WGS) entry which is preliminary data.</text>
</comment>
<organism evidence="1 2">
    <name type="scientific">Pistacia integerrima</name>
    <dbReference type="NCBI Taxonomy" id="434235"/>
    <lineage>
        <taxon>Eukaryota</taxon>
        <taxon>Viridiplantae</taxon>
        <taxon>Streptophyta</taxon>
        <taxon>Embryophyta</taxon>
        <taxon>Tracheophyta</taxon>
        <taxon>Spermatophyta</taxon>
        <taxon>Magnoliopsida</taxon>
        <taxon>eudicotyledons</taxon>
        <taxon>Gunneridae</taxon>
        <taxon>Pentapetalae</taxon>
        <taxon>rosids</taxon>
        <taxon>malvids</taxon>
        <taxon>Sapindales</taxon>
        <taxon>Anacardiaceae</taxon>
        <taxon>Pistacia</taxon>
    </lineage>
</organism>
<evidence type="ECO:0000313" key="1">
    <source>
        <dbReference type="EMBL" id="KAJ0046038.1"/>
    </source>
</evidence>
<sequence length="212" mass="23813">MTPRRFDGMNKIDGTSTRSSSMLKSLKEGSDSLVPPGDEAVNTIDPQTKLAENMMQDELEVVEVLPEALTELATDSQASDQDHDTVRMQDGERDGFTYSEACLSLFHVALMFTIVSGYTIRIKVLDACTCLLFFMNSNINMICYSQAFSYIYQVHCVSLLLSIHGDLSVNNIVLEPFVSQKSDKLLLFIILTFQSCTDVHNCQWIYYTDKSS</sequence>
<accession>A0ACC0Z6Q2</accession>